<evidence type="ECO:0000256" key="4">
    <source>
        <dbReference type="ARBA" id="ARBA00022670"/>
    </source>
</evidence>
<dbReference type="PROSITE" id="PS00134">
    <property type="entry name" value="TRYPSIN_HIS"/>
    <property type="match status" value="1"/>
</dbReference>
<dbReference type="InterPro" id="IPR002172">
    <property type="entry name" value="LDrepeatLR_classA_rpt"/>
</dbReference>
<feature type="disulfide bond" evidence="14">
    <location>
        <begin position="181"/>
        <end position="191"/>
    </location>
</feature>
<dbReference type="PANTHER" id="PTHR24252:SF7">
    <property type="entry name" value="HYALIN"/>
    <property type="match status" value="1"/>
</dbReference>
<evidence type="ECO:0000256" key="11">
    <source>
        <dbReference type="ARBA" id="ARBA00023180"/>
    </source>
</evidence>
<dbReference type="Gene3D" id="3.30.60.30">
    <property type="match status" value="1"/>
</dbReference>
<dbReference type="FunFam" id="4.10.400.10:FF:000065">
    <property type="entry name" value="Transmembrane protease serine 7"/>
    <property type="match status" value="1"/>
</dbReference>
<evidence type="ECO:0000256" key="5">
    <source>
        <dbReference type="ARBA" id="ARBA00022729"/>
    </source>
</evidence>
<dbReference type="PROSITE" id="PS50068">
    <property type="entry name" value="LDLRA_2"/>
    <property type="match status" value="2"/>
</dbReference>
<dbReference type="SUPFAM" id="SSF57424">
    <property type="entry name" value="LDL receptor-like module"/>
    <property type="match status" value="2"/>
</dbReference>
<dbReference type="InterPro" id="IPR018114">
    <property type="entry name" value="TRYPSIN_HIS"/>
</dbReference>
<organism evidence="19">
    <name type="scientific">Philothamnus irregularis</name>
    <name type="common">brown tree snake</name>
    <dbReference type="NCBI Taxonomy" id="1899461"/>
    <lineage>
        <taxon>Eukaryota</taxon>
        <taxon>Metazoa</taxon>
        <taxon>Chordata</taxon>
        <taxon>Craniata</taxon>
        <taxon>Vertebrata</taxon>
        <taxon>Euteleostomi</taxon>
        <taxon>Lepidosauria</taxon>
        <taxon>Squamata</taxon>
        <taxon>Bifurcata</taxon>
        <taxon>Unidentata</taxon>
        <taxon>Episquamata</taxon>
        <taxon>Toxicofera</taxon>
        <taxon>Serpentes</taxon>
        <taxon>Colubroidea</taxon>
        <taxon>Colubridae</taxon>
        <taxon>Colubrinae</taxon>
        <taxon>Philothamnus</taxon>
    </lineage>
</organism>
<keyword evidence="7 15" id="KW-0378">Hydrolase</keyword>
<evidence type="ECO:0000256" key="13">
    <source>
        <dbReference type="PROSITE-ProRule" id="PRU00124"/>
    </source>
</evidence>
<keyword evidence="10 14" id="KW-1015">Disulfide bond</keyword>
<evidence type="ECO:0000256" key="3">
    <source>
        <dbReference type="ARBA" id="ARBA00022525"/>
    </source>
</evidence>
<dbReference type="GO" id="GO:0035821">
    <property type="term" value="P:modulation of process of another organism"/>
    <property type="evidence" value="ECO:0007669"/>
    <property type="project" value="UniProtKB-ARBA"/>
</dbReference>
<evidence type="ECO:0000259" key="18">
    <source>
        <dbReference type="PROSITE" id="PS50287"/>
    </source>
</evidence>
<dbReference type="CDD" id="cd00190">
    <property type="entry name" value="Tryp_SPc"/>
    <property type="match status" value="1"/>
</dbReference>
<dbReference type="PRINTS" id="PR00722">
    <property type="entry name" value="CHYMOTRYPSIN"/>
</dbReference>
<evidence type="ECO:0000256" key="16">
    <source>
        <dbReference type="SAM" id="SignalP"/>
    </source>
</evidence>
<dbReference type="PROSITE" id="PS50287">
    <property type="entry name" value="SRCR_2"/>
    <property type="match status" value="1"/>
</dbReference>
<dbReference type="Gene3D" id="2.40.10.10">
    <property type="entry name" value="Trypsin-like serine proteases"/>
    <property type="match status" value="1"/>
</dbReference>
<feature type="chain" id="PRO_5002124188" evidence="16">
    <location>
        <begin position="20"/>
        <end position="586"/>
    </location>
</feature>
<dbReference type="SUPFAM" id="SSF50494">
    <property type="entry name" value="Trypsin-like serine proteases"/>
    <property type="match status" value="1"/>
</dbReference>
<comment type="subcellular location">
    <subcellularLocation>
        <location evidence="1">Secreted</location>
    </subcellularLocation>
</comment>
<keyword evidence="9" id="KW-0391">Immunity</keyword>
<dbReference type="GO" id="GO:0005576">
    <property type="term" value="C:extracellular region"/>
    <property type="evidence" value="ECO:0007669"/>
    <property type="project" value="UniProtKB-SubCell"/>
</dbReference>
<evidence type="ECO:0000256" key="10">
    <source>
        <dbReference type="ARBA" id="ARBA00023157"/>
    </source>
</evidence>
<sequence length="586" mass="65713">MKQGSVLLFILYLSHHAFAQPPERYLIEECVKNNYTERSCEKVFCQPWQTCISGTCQCKIPYQCPKNGTSVCSIVRRSFPTYCQLKSYECRQKFSKFLNRGSCNPGDRFNLLFSHTNVSSEGIVQAELSNLEQSYICGKGLTINEANVICRHLGYVRGANSKESVEPDENQGSLECLKATCRGMETRLAECGLRKMSLAAGKLAKVTCSTGHRGCNAKEFRCVNGKCVLLTRTCDGMNDCGDLSDELCCKACKRKHFHCNSDVCIPSSYVCNNELDCLTGEDELNCNKTGGTQEVETAGRKRNNKEESNQVIESMDEERKRIKTLLPVISCGIRNHTVTRRKRIIGGFSAQPLEFPWQVAIRADSEAINCGGAYIGGCWVLTAAHCVRRSRLHIYRIWTGILDSLTYNAGIDTYSLKDMIIHENYNSKTYENDIALLEMKTKNQGTPCSPPNTMPVCVPWSQYMFRDGQQCKVSGWGLDEESTRQYVLKWGYVNLMDNCSEIYKNRYFKGMECAGTDDGSVDACKGDSGGPLVCFDPNNVGYLWGIVSWGENCGEKGHPGVYTKVALYYDWIARHTGIDLISKYNV</sequence>
<evidence type="ECO:0000256" key="2">
    <source>
        <dbReference type="ARBA" id="ARBA00009228"/>
    </source>
</evidence>
<evidence type="ECO:0000256" key="6">
    <source>
        <dbReference type="ARBA" id="ARBA00022737"/>
    </source>
</evidence>
<dbReference type="Gene3D" id="4.10.400.10">
    <property type="entry name" value="Low-density Lipoprotein Receptor"/>
    <property type="match status" value="2"/>
</dbReference>
<evidence type="ECO:0000256" key="1">
    <source>
        <dbReference type="ARBA" id="ARBA00004613"/>
    </source>
</evidence>
<comment type="similarity">
    <text evidence="12">Belongs to the peptidase S1 family. CLIP subfamily.</text>
</comment>
<dbReference type="GO" id="GO:0006508">
    <property type="term" value="P:proteolysis"/>
    <property type="evidence" value="ECO:0007669"/>
    <property type="project" value="UniProtKB-KW"/>
</dbReference>
<dbReference type="Pfam" id="PF21286">
    <property type="entry name" value="CFAI_FIMAC_N"/>
    <property type="match status" value="1"/>
</dbReference>
<dbReference type="Pfam" id="PF00057">
    <property type="entry name" value="Ldl_recept_a"/>
    <property type="match status" value="2"/>
</dbReference>
<dbReference type="Pfam" id="PF00530">
    <property type="entry name" value="SRCR"/>
    <property type="match status" value="1"/>
</dbReference>
<reference evidence="19" key="1">
    <citation type="journal article" date="2014" name="BMC Genomics">
        <title>RNA-seq and high-definition mass spectrometry reveal the complex and divergent venoms of two rear-fanged colubrid snakes.</title>
        <authorList>
            <person name="McGivern J.J."/>
            <person name="Wray K.P."/>
            <person name="Margres M.J."/>
            <person name="Couch M.E."/>
            <person name="Mackessy S.P."/>
            <person name="Rokyta D.R."/>
        </authorList>
    </citation>
    <scope>NUCLEOTIDE SEQUENCE</scope>
    <source>
        <tissue evidence="19">Venom gland</tissue>
    </source>
</reference>
<dbReference type="GO" id="GO:0004252">
    <property type="term" value="F:serine-type endopeptidase activity"/>
    <property type="evidence" value="ECO:0007669"/>
    <property type="project" value="InterPro"/>
</dbReference>
<feature type="disulfide bond" evidence="13">
    <location>
        <begin position="215"/>
        <end position="227"/>
    </location>
</feature>
<dbReference type="EMBL" id="GBSH01000703">
    <property type="protein sequence ID" value="JAG68322.1"/>
    <property type="molecule type" value="Transcribed_RNA"/>
</dbReference>
<dbReference type="InterPro" id="IPR003884">
    <property type="entry name" value="FacI_MAC"/>
</dbReference>
<comment type="similarity">
    <text evidence="2">Belongs to the peptidase S1 family. Snake venom subfamily.</text>
</comment>
<feature type="domain" description="Peptidase S1" evidence="17">
    <location>
        <begin position="344"/>
        <end position="577"/>
    </location>
</feature>
<dbReference type="InterPro" id="IPR001190">
    <property type="entry name" value="SRCR"/>
</dbReference>
<dbReference type="GO" id="GO:0002376">
    <property type="term" value="P:immune system process"/>
    <property type="evidence" value="ECO:0007669"/>
    <property type="project" value="UniProtKB-KW"/>
</dbReference>
<evidence type="ECO:0000256" key="15">
    <source>
        <dbReference type="RuleBase" id="RU363034"/>
    </source>
</evidence>
<dbReference type="InterPro" id="IPR048722">
    <property type="entry name" value="CFAI_FIMAC_N"/>
</dbReference>
<dbReference type="PROSITE" id="PS00135">
    <property type="entry name" value="TRYPSIN_SER"/>
    <property type="match status" value="1"/>
</dbReference>
<dbReference type="FunFam" id="2.40.10.10:FF:000002">
    <property type="entry name" value="Transmembrane protease serine"/>
    <property type="match status" value="1"/>
</dbReference>
<evidence type="ECO:0000256" key="12">
    <source>
        <dbReference type="ARBA" id="ARBA00024195"/>
    </source>
</evidence>
<dbReference type="SMART" id="SM00192">
    <property type="entry name" value="LDLa"/>
    <property type="match status" value="2"/>
</dbReference>
<keyword evidence="6" id="KW-0677">Repeat</keyword>
<dbReference type="InterPro" id="IPR036055">
    <property type="entry name" value="LDL_receptor-like_sf"/>
</dbReference>
<keyword evidence="11" id="KW-0325">Glycoprotein</keyword>
<accession>A0A0B8RY40</accession>
<feature type="domain" description="SRCR" evidence="18">
    <location>
        <begin position="109"/>
        <end position="209"/>
    </location>
</feature>
<name>A0A0B8RY40_9SAUR</name>
<dbReference type="Pfam" id="PF00089">
    <property type="entry name" value="Trypsin"/>
    <property type="match status" value="1"/>
</dbReference>
<evidence type="ECO:0000313" key="19">
    <source>
        <dbReference type="EMBL" id="JAG68322.1"/>
    </source>
</evidence>
<feature type="signal peptide" evidence="16">
    <location>
        <begin position="1"/>
        <end position="19"/>
    </location>
</feature>
<keyword evidence="8 15" id="KW-0720">Serine protease</keyword>
<dbReference type="InterPro" id="IPR036772">
    <property type="entry name" value="SRCR-like_dom_sf"/>
</dbReference>
<feature type="disulfide bond" evidence="13">
    <location>
        <begin position="259"/>
        <end position="277"/>
    </location>
</feature>
<dbReference type="AlphaFoldDB" id="A0A0B8RY40"/>
<dbReference type="InterPro" id="IPR001254">
    <property type="entry name" value="Trypsin_dom"/>
</dbReference>
<dbReference type="InterPro" id="IPR001314">
    <property type="entry name" value="Peptidase_S1A"/>
</dbReference>
<dbReference type="InterPro" id="IPR048719">
    <property type="entry name" value="CFAI_KAZAL"/>
</dbReference>
<dbReference type="Pfam" id="PF21287">
    <property type="entry name" value="Kazal_CFAI"/>
    <property type="match status" value="1"/>
</dbReference>
<evidence type="ECO:0000256" key="9">
    <source>
        <dbReference type="ARBA" id="ARBA00022859"/>
    </source>
</evidence>
<proteinExistence type="inferred from homology"/>
<dbReference type="GO" id="GO:0016020">
    <property type="term" value="C:membrane"/>
    <property type="evidence" value="ECO:0007669"/>
    <property type="project" value="InterPro"/>
</dbReference>
<evidence type="ECO:0000256" key="7">
    <source>
        <dbReference type="ARBA" id="ARBA00022801"/>
    </source>
</evidence>
<dbReference type="SMART" id="SM00202">
    <property type="entry name" value="SR"/>
    <property type="match status" value="1"/>
</dbReference>
<dbReference type="CDD" id="cd00112">
    <property type="entry name" value="LDLa"/>
    <property type="match status" value="2"/>
</dbReference>
<keyword evidence="5 16" id="KW-0732">Signal</keyword>
<feature type="disulfide bond" evidence="13">
    <location>
        <begin position="271"/>
        <end position="286"/>
    </location>
</feature>
<dbReference type="PROSITE" id="PS01209">
    <property type="entry name" value="LDLRA_1"/>
    <property type="match status" value="1"/>
</dbReference>
<dbReference type="SMART" id="SM00020">
    <property type="entry name" value="Tryp_SPc"/>
    <property type="match status" value="1"/>
</dbReference>
<evidence type="ECO:0000256" key="14">
    <source>
        <dbReference type="PROSITE-ProRule" id="PRU00196"/>
    </source>
</evidence>
<keyword evidence="4 15" id="KW-0645">Protease</keyword>
<feature type="disulfide bond" evidence="13">
    <location>
        <begin position="252"/>
        <end position="264"/>
    </location>
</feature>
<dbReference type="InterPro" id="IPR023415">
    <property type="entry name" value="LDLR_class-A_CS"/>
</dbReference>
<dbReference type="InterPro" id="IPR043504">
    <property type="entry name" value="Peptidase_S1_PA_chymotrypsin"/>
</dbReference>
<dbReference type="Gene3D" id="3.10.250.10">
    <property type="entry name" value="SRCR-like domain"/>
    <property type="match status" value="1"/>
</dbReference>
<dbReference type="PANTHER" id="PTHR24252">
    <property type="entry name" value="ACROSIN-RELATED"/>
    <property type="match status" value="1"/>
</dbReference>
<keyword evidence="3" id="KW-0964">Secreted</keyword>
<dbReference type="SMART" id="SM00057">
    <property type="entry name" value="FIMAC"/>
    <property type="match status" value="1"/>
</dbReference>
<dbReference type="InterPro" id="IPR033116">
    <property type="entry name" value="TRYPSIN_SER"/>
</dbReference>
<dbReference type="FunFam" id="2.40.10.10:FF:000068">
    <property type="entry name" value="transmembrane protease serine 2"/>
    <property type="match status" value="1"/>
</dbReference>
<dbReference type="SUPFAM" id="SSF56487">
    <property type="entry name" value="SRCR-like"/>
    <property type="match status" value="1"/>
</dbReference>
<evidence type="ECO:0000259" key="17">
    <source>
        <dbReference type="PROSITE" id="PS50240"/>
    </source>
</evidence>
<dbReference type="PROSITE" id="PS50240">
    <property type="entry name" value="TRYPSIN_DOM"/>
    <property type="match status" value="1"/>
</dbReference>
<comment type="caution">
    <text evidence="14">Lacks conserved residue(s) required for the propagation of feature annotation.</text>
</comment>
<protein>
    <submittedName>
        <fullName evidence="19">Complement factor I</fullName>
    </submittedName>
</protein>
<evidence type="ECO:0000256" key="8">
    <source>
        <dbReference type="ARBA" id="ARBA00022825"/>
    </source>
</evidence>
<dbReference type="InterPro" id="IPR009003">
    <property type="entry name" value="Peptidase_S1_PA"/>
</dbReference>
<feature type="disulfide bond" evidence="13">
    <location>
        <begin position="222"/>
        <end position="240"/>
    </location>
</feature>
<feature type="disulfide bond" evidence="13">
    <location>
        <begin position="234"/>
        <end position="249"/>
    </location>
</feature>